<organism evidence="1 2">
    <name type="scientific">Ceratodon purpureus</name>
    <name type="common">Fire moss</name>
    <name type="synonym">Dicranum purpureum</name>
    <dbReference type="NCBI Taxonomy" id="3225"/>
    <lineage>
        <taxon>Eukaryota</taxon>
        <taxon>Viridiplantae</taxon>
        <taxon>Streptophyta</taxon>
        <taxon>Embryophyta</taxon>
        <taxon>Bryophyta</taxon>
        <taxon>Bryophytina</taxon>
        <taxon>Bryopsida</taxon>
        <taxon>Dicranidae</taxon>
        <taxon>Pseudoditrichales</taxon>
        <taxon>Ditrichaceae</taxon>
        <taxon>Ceratodon</taxon>
    </lineage>
</organism>
<accession>A0A8T0HVR8</accession>
<comment type="caution">
    <text evidence="1">The sequence shown here is derived from an EMBL/GenBank/DDBJ whole genome shotgun (WGS) entry which is preliminary data.</text>
</comment>
<keyword evidence="2" id="KW-1185">Reference proteome</keyword>
<name>A0A8T0HVR8_CERPU</name>
<reference evidence="1" key="1">
    <citation type="submission" date="2020-06" db="EMBL/GenBank/DDBJ databases">
        <title>WGS assembly of Ceratodon purpureus strain R40.</title>
        <authorList>
            <person name="Carey S.B."/>
            <person name="Jenkins J."/>
            <person name="Shu S."/>
            <person name="Lovell J.T."/>
            <person name="Sreedasyam A."/>
            <person name="Maumus F."/>
            <person name="Tiley G.P."/>
            <person name="Fernandez-Pozo N."/>
            <person name="Barry K."/>
            <person name="Chen C."/>
            <person name="Wang M."/>
            <person name="Lipzen A."/>
            <person name="Daum C."/>
            <person name="Saski C.A."/>
            <person name="Payton A.C."/>
            <person name="Mcbreen J.C."/>
            <person name="Conrad R.E."/>
            <person name="Kollar L.M."/>
            <person name="Olsson S."/>
            <person name="Huttunen S."/>
            <person name="Landis J.B."/>
            <person name="Wickett N.J."/>
            <person name="Johnson M.G."/>
            <person name="Rensing S.A."/>
            <person name="Grimwood J."/>
            <person name="Schmutz J."/>
            <person name="Mcdaniel S.F."/>
        </authorList>
    </citation>
    <scope>NUCLEOTIDE SEQUENCE</scope>
    <source>
        <strain evidence="1">R40</strain>
    </source>
</reference>
<dbReference type="Proteomes" id="UP000822688">
    <property type="component" value="Chromosome V"/>
</dbReference>
<evidence type="ECO:0000313" key="2">
    <source>
        <dbReference type="Proteomes" id="UP000822688"/>
    </source>
</evidence>
<dbReference type="EMBL" id="CM026426">
    <property type="protein sequence ID" value="KAG0574548.1"/>
    <property type="molecule type" value="Genomic_DNA"/>
</dbReference>
<proteinExistence type="predicted"/>
<evidence type="ECO:0000313" key="1">
    <source>
        <dbReference type="EMBL" id="KAG0574548.1"/>
    </source>
</evidence>
<dbReference type="AlphaFoldDB" id="A0A8T0HVR8"/>
<sequence length="153" mass="17659">MGQLTQELSPWDLLPPLLGPATPLKQCTIQDIEAARAASPYWMFVIDVSPEWAAIRLARWDYDCDSSPKWDTCENFEVTRFNQIWRLFGRTWRMATPIADSRLRFTHVGHLTCRELDTLRNLLADSVNHVILVQTGDKISSSLDVWVAQHHRL</sequence>
<gene>
    <name evidence="1" type="ORF">KC19_VG270600</name>
</gene>
<protein>
    <submittedName>
        <fullName evidence="1">Uncharacterized protein</fullName>
    </submittedName>
</protein>